<sequence length="73" mass="8267">MRELDLIAGTGPRRTRTVPLKTIVPLLIDAQERNSTWLEDFAEDTVVIDADLHEVLLAYRSVRRHGDGQRKAA</sequence>
<evidence type="ECO:0000313" key="1">
    <source>
        <dbReference type="EMBL" id="KAA5540763.1"/>
    </source>
</evidence>
<name>A0A5M6D096_9BACT</name>
<accession>A0A5M6D096</accession>
<organism evidence="1 2">
    <name type="scientific">Roseiconus nitratireducens</name>
    <dbReference type="NCBI Taxonomy" id="2605748"/>
    <lineage>
        <taxon>Bacteria</taxon>
        <taxon>Pseudomonadati</taxon>
        <taxon>Planctomycetota</taxon>
        <taxon>Planctomycetia</taxon>
        <taxon>Pirellulales</taxon>
        <taxon>Pirellulaceae</taxon>
        <taxon>Roseiconus</taxon>
    </lineage>
</organism>
<evidence type="ECO:0000313" key="2">
    <source>
        <dbReference type="Proteomes" id="UP000324479"/>
    </source>
</evidence>
<proteinExistence type="predicted"/>
<dbReference type="Proteomes" id="UP000324479">
    <property type="component" value="Unassembled WGS sequence"/>
</dbReference>
<reference evidence="1 2" key="1">
    <citation type="submission" date="2019-08" db="EMBL/GenBank/DDBJ databases">
        <authorList>
            <person name="Dhanesh K."/>
            <person name="Kumar G."/>
            <person name="Sasikala C."/>
            <person name="Venkata Ramana C."/>
        </authorList>
    </citation>
    <scope>NUCLEOTIDE SEQUENCE [LARGE SCALE GENOMIC DNA]</scope>
    <source>
        <strain evidence="1 2">JC645</strain>
    </source>
</reference>
<keyword evidence="2" id="KW-1185">Reference proteome</keyword>
<gene>
    <name evidence="1" type="ORF">FYK55_20335</name>
</gene>
<dbReference type="EMBL" id="VWOX01000012">
    <property type="protein sequence ID" value="KAA5540763.1"/>
    <property type="molecule type" value="Genomic_DNA"/>
</dbReference>
<comment type="caution">
    <text evidence="1">The sequence shown here is derived from an EMBL/GenBank/DDBJ whole genome shotgun (WGS) entry which is preliminary data.</text>
</comment>
<protein>
    <submittedName>
        <fullName evidence="1">Uncharacterized protein</fullName>
    </submittedName>
</protein>
<dbReference type="AlphaFoldDB" id="A0A5M6D096"/>